<gene>
    <name evidence="3" type="ORF">NE848_02620</name>
</gene>
<dbReference type="Gene3D" id="3.30.530.20">
    <property type="match status" value="1"/>
</dbReference>
<evidence type="ECO:0000256" key="1">
    <source>
        <dbReference type="ARBA" id="ARBA00006817"/>
    </source>
</evidence>
<comment type="similarity">
    <text evidence="1">Belongs to the AHA1 family.</text>
</comment>
<evidence type="ECO:0000313" key="3">
    <source>
        <dbReference type="EMBL" id="MCM8568253.1"/>
    </source>
</evidence>
<dbReference type="Proteomes" id="UP001155077">
    <property type="component" value="Unassembled WGS sequence"/>
</dbReference>
<sequence>MEEKKKLDWSTFTVNIPIDQPEEEIMDYWLSQEKLEKWFLKLAEFTSSEGNKRGETERIQPGDSYKWQWYGWPESVEEHGELLKPELGEFLRFVFGKAGNVGVRIVKENGQTILRLVQENIPTDEESRMNFYTGCKTGWTFYMLNLKSIIQGGPDLRNKRSELQMD</sequence>
<organism evidence="3 4">
    <name type="scientific">Gramella jeungdoensis</name>
    <dbReference type="NCBI Taxonomy" id="708091"/>
    <lineage>
        <taxon>Bacteria</taxon>
        <taxon>Pseudomonadati</taxon>
        <taxon>Bacteroidota</taxon>
        <taxon>Flavobacteriia</taxon>
        <taxon>Flavobacteriales</taxon>
        <taxon>Flavobacteriaceae</taxon>
        <taxon>Christiangramia</taxon>
    </lineage>
</organism>
<evidence type="ECO:0000313" key="4">
    <source>
        <dbReference type="Proteomes" id="UP001155077"/>
    </source>
</evidence>
<name>A0ABT0YXP8_9FLAO</name>
<reference evidence="3" key="1">
    <citation type="submission" date="2022-06" db="EMBL/GenBank/DDBJ databases">
        <title>Gramella sediminis sp. nov., isolated from deep-sea sediment of the Indian Ocean.</title>
        <authorList>
            <person name="Yang L."/>
        </authorList>
    </citation>
    <scope>NUCLEOTIDE SEQUENCE</scope>
    <source>
        <strain evidence="3">HMD3159</strain>
    </source>
</reference>
<dbReference type="Pfam" id="PF08327">
    <property type="entry name" value="AHSA1"/>
    <property type="match status" value="1"/>
</dbReference>
<evidence type="ECO:0000259" key="2">
    <source>
        <dbReference type="Pfam" id="PF08327"/>
    </source>
</evidence>
<comment type="caution">
    <text evidence="3">The sequence shown here is derived from an EMBL/GenBank/DDBJ whole genome shotgun (WGS) entry which is preliminary data.</text>
</comment>
<protein>
    <submittedName>
        <fullName evidence="3">SRPBCC domain-containing protein</fullName>
    </submittedName>
</protein>
<feature type="domain" description="Activator of Hsp90 ATPase homologue 1/2-like C-terminal" evidence="2">
    <location>
        <begin position="21"/>
        <end position="150"/>
    </location>
</feature>
<dbReference type="InterPro" id="IPR013538">
    <property type="entry name" value="ASHA1/2-like_C"/>
</dbReference>
<dbReference type="RefSeq" id="WP_252110650.1">
    <property type="nucleotide sequence ID" value="NZ_JAMSCK010000001.1"/>
</dbReference>
<dbReference type="EMBL" id="JAMSCK010000001">
    <property type="protein sequence ID" value="MCM8568253.1"/>
    <property type="molecule type" value="Genomic_DNA"/>
</dbReference>
<dbReference type="InterPro" id="IPR023393">
    <property type="entry name" value="START-like_dom_sf"/>
</dbReference>
<proteinExistence type="inferred from homology"/>
<keyword evidence="4" id="KW-1185">Reference proteome</keyword>
<dbReference type="SUPFAM" id="SSF55961">
    <property type="entry name" value="Bet v1-like"/>
    <property type="match status" value="1"/>
</dbReference>
<accession>A0ABT0YXP8</accession>